<evidence type="ECO:0000256" key="1">
    <source>
        <dbReference type="SAM" id="MobiDB-lite"/>
    </source>
</evidence>
<comment type="caution">
    <text evidence="2">The sequence shown here is derived from an EMBL/GenBank/DDBJ whole genome shotgun (WGS) entry which is preliminary data.</text>
</comment>
<proteinExistence type="predicted"/>
<feature type="region of interest" description="Disordered" evidence="1">
    <location>
        <begin position="61"/>
        <end position="98"/>
    </location>
</feature>
<keyword evidence="3" id="KW-1185">Reference proteome</keyword>
<sequence length="98" mass="10395">MHQIRTLHRGHHGGNRALGVGDHLTAMATVQLQVVDDDLRVGSEVRRHRLGDWIEAGSAHKEAVEASGQHVLDRPGGSTEGATTVDEDNSAGGTNRTG</sequence>
<organism evidence="2 3">
    <name type="scientific">Arthrobacter russicus</name>
    <dbReference type="NCBI Taxonomy" id="172040"/>
    <lineage>
        <taxon>Bacteria</taxon>
        <taxon>Bacillati</taxon>
        <taxon>Actinomycetota</taxon>
        <taxon>Actinomycetes</taxon>
        <taxon>Micrococcales</taxon>
        <taxon>Micrococcaceae</taxon>
        <taxon>Arthrobacter</taxon>
    </lineage>
</organism>
<name>A0ABU1J730_9MICC</name>
<reference evidence="2 3" key="1">
    <citation type="submission" date="2023-07" db="EMBL/GenBank/DDBJ databases">
        <title>Sequencing the genomes of 1000 actinobacteria strains.</title>
        <authorList>
            <person name="Klenk H.-P."/>
        </authorList>
    </citation>
    <scope>NUCLEOTIDE SEQUENCE [LARGE SCALE GENOMIC DNA]</scope>
    <source>
        <strain evidence="2 3">DSM 14555</strain>
    </source>
</reference>
<protein>
    <submittedName>
        <fullName evidence="2">Uncharacterized protein</fullName>
    </submittedName>
</protein>
<gene>
    <name evidence="2" type="ORF">JOE69_000471</name>
</gene>
<accession>A0ABU1J730</accession>
<evidence type="ECO:0000313" key="2">
    <source>
        <dbReference type="EMBL" id="MDR6268233.1"/>
    </source>
</evidence>
<dbReference type="EMBL" id="JAVDQF010000001">
    <property type="protein sequence ID" value="MDR6268233.1"/>
    <property type="molecule type" value="Genomic_DNA"/>
</dbReference>
<dbReference type="Proteomes" id="UP001185069">
    <property type="component" value="Unassembled WGS sequence"/>
</dbReference>
<evidence type="ECO:0000313" key="3">
    <source>
        <dbReference type="Proteomes" id="UP001185069"/>
    </source>
</evidence>